<feature type="transmembrane region" description="Helical" evidence="10">
    <location>
        <begin position="571"/>
        <end position="595"/>
    </location>
</feature>
<evidence type="ECO:0000256" key="11">
    <source>
        <dbReference type="SAM" id="SignalP"/>
    </source>
</evidence>
<feature type="signal peptide" evidence="11">
    <location>
        <begin position="1"/>
        <end position="29"/>
    </location>
</feature>
<evidence type="ECO:0000256" key="9">
    <source>
        <dbReference type="PROSITE-ProRule" id="PRU00433"/>
    </source>
</evidence>
<dbReference type="Proteomes" id="UP000238348">
    <property type="component" value="Chromosome"/>
</dbReference>
<evidence type="ECO:0000256" key="6">
    <source>
        <dbReference type="ARBA" id="ARBA00022989"/>
    </source>
</evidence>
<dbReference type="SUPFAM" id="SSF46626">
    <property type="entry name" value="Cytochrome c"/>
    <property type="match status" value="1"/>
</dbReference>
<dbReference type="GO" id="GO:0009055">
    <property type="term" value="F:electron transfer activity"/>
    <property type="evidence" value="ECO:0007669"/>
    <property type="project" value="InterPro"/>
</dbReference>
<feature type="transmembrane region" description="Helical" evidence="10">
    <location>
        <begin position="615"/>
        <end position="639"/>
    </location>
</feature>
<dbReference type="GO" id="GO:0020037">
    <property type="term" value="F:heme binding"/>
    <property type="evidence" value="ECO:0007669"/>
    <property type="project" value="InterPro"/>
</dbReference>
<evidence type="ECO:0000259" key="12">
    <source>
        <dbReference type="PROSITE" id="PS51007"/>
    </source>
</evidence>
<feature type="domain" description="Cytochrome c" evidence="12">
    <location>
        <begin position="142"/>
        <end position="229"/>
    </location>
</feature>
<dbReference type="OrthoDB" id="9765171at2"/>
<dbReference type="Pfam" id="PF03239">
    <property type="entry name" value="FTR1"/>
    <property type="match status" value="1"/>
</dbReference>
<protein>
    <submittedName>
        <fullName evidence="13">Cytochrome C</fullName>
    </submittedName>
</protein>
<keyword evidence="8 10" id="KW-0472">Membrane</keyword>
<feature type="transmembrane region" description="Helical" evidence="10">
    <location>
        <begin position="464"/>
        <end position="485"/>
    </location>
</feature>
<keyword evidence="7 9" id="KW-0408">Iron</keyword>
<dbReference type="InterPro" id="IPR036909">
    <property type="entry name" value="Cyt_c-like_dom_sf"/>
</dbReference>
<evidence type="ECO:0000313" key="13">
    <source>
        <dbReference type="EMBL" id="AUX42023.1"/>
    </source>
</evidence>
<feature type="transmembrane region" description="Helical" evidence="10">
    <location>
        <begin position="432"/>
        <end position="452"/>
    </location>
</feature>
<dbReference type="PANTHER" id="PTHR31632">
    <property type="entry name" value="IRON TRANSPORTER FTH1"/>
    <property type="match status" value="1"/>
</dbReference>
<dbReference type="PANTHER" id="PTHR31632:SF2">
    <property type="entry name" value="PLASMA MEMBRANE IRON PERMEASE"/>
    <property type="match status" value="1"/>
</dbReference>
<keyword evidence="3 9" id="KW-0349">Heme</keyword>
<keyword evidence="11" id="KW-0732">Signal</keyword>
<dbReference type="Gene3D" id="1.10.760.10">
    <property type="entry name" value="Cytochrome c-like domain"/>
    <property type="match status" value="1"/>
</dbReference>
<dbReference type="InterPro" id="IPR009056">
    <property type="entry name" value="Cyt_c-like_dom"/>
</dbReference>
<evidence type="ECO:0000256" key="3">
    <source>
        <dbReference type="ARBA" id="ARBA00022617"/>
    </source>
</evidence>
<evidence type="ECO:0000256" key="10">
    <source>
        <dbReference type="SAM" id="Phobius"/>
    </source>
</evidence>
<evidence type="ECO:0000313" key="14">
    <source>
        <dbReference type="Proteomes" id="UP000238348"/>
    </source>
</evidence>
<feature type="transmembrane region" description="Helical" evidence="10">
    <location>
        <begin position="537"/>
        <end position="559"/>
    </location>
</feature>
<sequence>MTINFTRGQRLVAFLCLAGVLLCTPRARAEQGDPPEVEAQRLVHILGYIGADYGGSVANGVVTVPDEYNEQLSLAADGAKIAARIQPAIPPGREVDVSARIAKLRELLDRKAPPEEVAALVAGLRTDLVSAFQIEEAPRAAPNAARGKSLYLEHCATCHGETGRADTARAATFTPRPVNFHDPERGEAIAPYRVVSTVRFGVDGTAMVPFTFLSDADRWDLAFHVVGLRHAGVAPAPADSVPAYTLAELSARTDADLRAELRSAGVPADREAAALADLRLRAPYEDRAARTPLGLVRVKIERARKAVARGDRDGARGHLIDAYLEGIEPVEAPIRAADASLAASLETRSMEIRGDLERGASPAELGAAMDALLRDVGRAESLLSPSSAPKSFASTALSSAGILLREGVEAALLIAALLGLASQAGLADRRRYVHLGWVTAIVLGLLTWFASARLVAISGAQRELIEGVTALLATAVLFYVSYSLLAKREVARWMKFLKEQISPRRAALSLFGVALLAAYREAFETVLFYQALLASNASATAALVGAVAGAVVLVALVAAYSRAGRFAPPQVFFRVSSYLLYALAIIFAGQGVAALQMAGKVPVHALPFRGVPALGIFPTVETLAVQLLLVLLAVVGVFAQRRQANAAPKPPAPPAQIAPGSAA</sequence>
<dbReference type="PROSITE" id="PS51007">
    <property type="entry name" value="CYTC"/>
    <property type="match status" value="1"/>
</dbReference>
<feature type="chain" id="PRO_5014798117" evidence="11">
    <location>
        <begin position="30"/>
        <end position="663"/>
    </location>
</feature>
<organism evidence="13 14">
    <name type="scientific">Sorangium cellulosum</name>
    <name type="common">Polyangium cellulosum</name>
    <dbReference type="NCBI Taxonomy" id="56"/>
    <lineage>
        <taxon>Bacteria</taxon>
        <taxon>Pseudomonadati</taxon>
        <taxon>Myxococcota</taxon>
        <taxon>Polyangia</taxon>
        <taxon>Polyangiales</taxon>
        <taxon>Polyangiaceae</taxon>
        <taxon>Sorangium</taxon>
    </lineage>
</organism>
<name>A0A2L0ERU9_SORCE</name>
<evidence type="ECO:0000256" key="1">
    <source>
        <dbReference type="ARBA" id="ARBA00004141"/>
    </source>
</evidence>
<evidence type="ECO:0000256" key="8">
    <source>
        <dbReference type="ARBA" id="ARBA00023136"/>
    </source>
</evidence>
<feature type="transmembrane region" description="Helical" evidence="10">
    <location>
        <begin position="506"/>
        <end position="531"/>
    </location>
</feature>
<accession>A0A2L0ERU9</accession>
<evidence type="ECO:0000256" key="2">
    <source>
        <dbReference type="ARBA" id="ARBA00008333"/>
    </source>
</evidence>
<keyword evidence="4 10" id="KW-0812">Transmembrane</keyword>
<proteinExistence type="inferred from homology"/>
<dbReference type="InterPro" id="IPR004923">
    <property type="entry name" value="FTR1/Fip1/EfeU"/>
</dbReference>
<dbReference type="RefSeq" id="WP_104980900.1">
    <property type="nucleotide sequence ID" value="NZ_CP012673.1"/>
</dbReference>
<comment type="subcellular location">
    <subcellularLocation>
        <location evidence="1">Membrane</location>
        <topology evidence="1">Multi-pass membrane protein</topology>
    </subcellularLocation>
</comment>
<gene>
    <name evidence="13" type="ORF">SOCE26_034480</name>
</gene>
<reference evidence="13 14" key="1">
    <citation type="submission" date="2015-09" db="EMBL/GenBank/DDBJ databases">
        <title>Sorangium comparison.</title>
        <authorList>
            <person name="Zaburannyi N."/>
            <person name="Bunk B."/>
            <person name="Overmann J."/>
            <person name="Mueller R."/>
        </authorList>
    </citation>
    <scope>NUCLEOTIDE SEQUENCE [LARGE SCALE GENOMIC DNA]</scope>
    <source>
        <strain evidence="13 14">So ce26</strain>
    </source>
</reference>
<dbReference type="GO" id="GO:0015093">
    <property type="term" value="F:ferrous iron transmembrane transporter activity"/>
    <property type="evidence" value="ECO:0007669"/>
    <property type="project" value="TreeGrafter"/>
</dbReference>
<dbReference type="AlphaFoldDB" id="A0A2L0ERU9"/>
<keyword evidence="6 10" id="KW-1133">Transmembrane helix</keyword>
<dbReference type="Pfam" id="PF13442">
    <property type="entry name" value="Cytochrome_CBB3"/>
    <property type="match status" value="1"/>
</dbReference>
<feature type="transmembrane region" description="Helical" evidence="10">
    <location>
        <begin position="402"/>
        <end position="420"/>
    </location>
</feature>
<dbReference type="EMBL" id="CP012673">
    <property type="protein sequence ID" value="AUX42023.1"/>
    <property type="molecule type" value="Genomic_DNA"/>
</dbReference>
<comment type="similarity">
    <text evidence="2">Belongs to the oxidase-dependent Fe transporter (OFeT) (TC 9.A.10.1) family.</text>
</comment>
<dbReference type="GO" id="GO:0046872">
    <property type="term" value="F:metal ion binding"/>
    <property type="evidence" value="ECO:0007669"/>
    <property type="project" value="UniProtKB-KW"/>
</dbReference>
<evidence type="ECO:0000256" key="5">
    <source>
        <dbReference type="ARBA" id="ARBA00022723"/>
    </source>
</evidence>
<dbReference type="GO" id="GO:0033573">
    <property type="term" value="C:high-affinity iron permease complex"/>
    <property type="evidence" value="ECO:0007669"/>
    <property type="project" value="InterPro"/>
</dbReference>
<evidence type="ECO:0000256" key="4">
    <source>
        <dbReference type="ARBA" id="ARBA00022692"/>
    </source>
</evidence>
<evidence type="ECO:0000256" key="7">
    <source>
        <dbReference type="ARBA" id="ARBA00023004"/>
    </source>
</evidence>
<keyword evidence="5 9" id="KW-0479">Metal-binding</keyword>